<evidence type="ECO:0000313" key="2">
    <source>
        <dbReference type="Proteomes" id="UP001173578"/>
    </source>
</evidence>
<accession>A0AAW7DKL2</accession>
<name>A0AAW7DKL2_9FLAO</name>
<dbReference type="EMBL" id="JACALR010000004">
    <property type="protein sequence ID" value="MDM1551632.1"/>
    <property type="molecule type" value="Genomic_DNA"/>
</dbReference>
<proteinExistence type="predicted"/>
<dbReference type="AlphaFoldDB" id="A0AAW7DKL2"/>
<dbReference type="SUPFAM" id="SSF52141">
    <property type="entry name" value="Uracil-DNA glycosylase-like"/>
    <property type="match status" value="1"/>
</dbReference>
<evidence type="ECO:0000313" key="1">
    <source>
        <dbReference type="EMBL" id="MDM1551632.1"/>
    </source>
</evidence>
<protein>
    <recommendedName>
        <fullName evidence="3">Uracil-DNA glycosylase-like domain-containing protein</fullName>
    </recommendedName>
</protein>
<comment type="caution">
    <text evidence="1">The sequence shown here is derived from an EMBL/GenBank/DDBJ whole genome shotgun (WGS) entry which is preliminary data.</text>
</comment>
<organism evidence="1 2">
    <name type="scientific">Empedobacter falsenii</name>
    <dbReference type="NCBI Taxonomy" id="343874"/>
    <lineage>
        <taxon>Bacteria</taxon>
        <taxon>Pseudomonadati</taxon>
        <taxon>Bacteroidota</taxon>
        <taxon>Flavobacteriia</taxon>
        <taxon>Flavobacteriales</taxon>
        <taxon>Weeksellaceae</taxon>
        <taxon>Empedobacter</taxon>
    </lineage>
</organism>
<dbReference type="InterPro" id="IPR036895">
    <property type="entry name" value="Uracil-DNA_glycosylase-like_sf"/>
</dbReference>
<gene>
    <name evidence="1" type="ORF">HX095_10440</name>
</gene>
<reference evidence="1" key="2">
    <citation type="journal article" date="2022" name="Sci. Total Environ.">
        <title>Prevalence, transmission, and molecular epidemiology of tet(X)-positive bacteria among humans, animals, and environmental niches in China: An epidemiological, and genomic-based study.</title>
        <authorList>
            <person name="Dong N."/>
            <person name="Zeng Y."/>
            <person name="Cai C."/>
            <person name="Sun C."/>
            <person name="Lu J."/>
            <person name="Liu C."/>
            <person name="Zhou H."/>
            <person name="Sun Q."/>
            <person name="Shu L."/>
            <person name="Wang H."/>
            <person name="Wang Y."/>
            <person name="Wang S."/>
            <person name="Wu C."/>
            <person name="Chan E.W."/>
            <person name="Chen G."/>
            <person name="Shen Z."/>
            <person name="Chen S."/>
            <person name="Zhang R."/>
        </authorList>
    </citation>
    <scope>NUCLEOTIDE SEQUENCE</scope>
    <source>
        <strain evidence="1">210</strain>
    </source>
</reference>
<sequence length="357" mass="42077">MNSELTKWGNRVIKDSTPILQKYKLDFYPFQAQFKIKSEILIVGLNPASDGYDGTKELHKENYKVELSIDKIFEGNKAYNDNHNEWRIFQNLKKIDFFKNHGDDFNYMNYVFFPTPRFNDIKNIKDFDIINICKSLTLDLIKIVKPKIIIVLGTSTGIDIIAKNTKTILNGYKKRLIVQGEIEGIKAYGIPHPSYNNFQEENDEISKVLYDLNAGNQITSYNLIKPTKENKTSSISKNKIFNILELNKNFQEYNFLFDEFQNKKHLFKSVIKDNNNDEIDFRIDTKKGYFAFRSKNKINNSFYELKSKEKYKSLFFENADIEKDNWLVYKMFNKYNNIQSIEKQISNDVIKILSSFK</sequence>
<dbReference type="Proteomes" id="UP001173578">
    <property type="component" value="Unassembled WGS sequence"/>
</dbReference>
<reference evidence="1" key="1">
    <citation type="submission" date="2020-06" db="EMBL/GenBank/DDBJ databases">
        <authorList>
            <person name="Dong N."/>
        </authorList>
    </citation>
    <scope>NUCLEOTIDE SEQUENCE</scope>
    <source>
        <strain evidence="1">210</strain>
    </source>
</reference>
<dbReference type="RefSeq" id="WP_286486163.1">
    <property type="nucleotide sequence ID" value="NZ_JACALR010000004.1"/>
</dbReference>
<evidence type="ECO:0008006" key="3">
    <source>
        <dbReference type="Google" id="ProtNLM"/>
    </source>
</evidence>
<dbReference type="Gene3D" id="3.40.470.10">
    <property type="entry name" value="Uracil-DNA glycosylase-like domain"/>
    <property type="match status" value="1"/>
</dbReference>